<protein>
    <submittedName>
        <fullName evidence="3">Uncharacterized protein</fullName>
    </submittedName>
</protein>
<evidence type="ECO:0000313" key="4">
    <source>
        <dbReference type="Proteomes" id="UP000054477"/>
    </source>
</evidence>
<sequence length="477" mass="51102">MVFYAFGRRALELVVWGLTSVVLVQSVITPFLPQSFFFDWNLPGQTYPIPVSVQCGNIHIVWERSSATGPNNVGPYYLQVYTSIYVVPIIIPVGNVLIYDWQVPFPPGTLYQICMFDTNGNTGGCQATYTVIPNTTVTTPTCTNVTFPPLLSIDAQVDNGPMSQVGWIDQCSDISITPKNGTPPYLLTIAPALHPPYNISSPDMRSINWTVTLSWASPFFISVVDSAGNMWANGLLHSGQGSSSACLAGNTTTTGSSTVKSVVAIGSGVGGLAVGLLVGILSAFFFLRRHYKKKDRQRSAYMADSTPGSPHAMLDPLTTMGTTSQYTPIPFGTVADTSLGSSNPSSMARSSGYAVEPFVMPGEDGRRNELPPGPSRVLSAGSTSHAPQNQVYVVHHDSQAPPVTIYHEDGTQVVELPPRYLAGASSPTSARSVSDGRSDGGRTASTSEPPSFLREHRRPTTVKKPAKETVYLSNPTS</sequence>
<feature type="region of interest" description="Disordered" evidence="1">
    <location>
        <begin position="297"/>
        <end position="319"/>
    </location>
</feature>
<reference evidence="4" key="2">
    <citation type="submission" date="2015-01" db="EMBL/GenBank/DDBJ databases">
        <title>Evolutionary Origins and Diversification of the Mycorrhizal Mutualists.</title>
        <authorList>
            <consortium name="DOE Joint Genome Institute"/>
            <consortium name="Mycorrhizal Genomics Consortium"/>
            <person name="Kohler A."/>
            <person name="Kuo A."/>
            <person name="Nagy L.G."/>
            <person name="Floudas D."/>
            <person name="Copeland A."/>
            <person name="Barry K.W."/>
            <person name="Cichocki N."/>
            <person name="Veneault-Fourrey C."/>
            <person name="LaButti K."/>
            <person name="Lindquist E.A."/>
            <person name="Lipzen A."/>
            <person name="Lundell T."/>
            <person name="Morin E."/>
            <person name="Murat C."/>
            <person name="Riley R."/>
            <person name="Ohm R."/>
            <person name="Sun H."/>
            <person name="Tunlid A."/>
            <person name="Henrissat B."/>
            <person name="Grigoriev I.V."/>
            <person name="Hibbett D.S."/>
            <person name="Martin F."/>
        </authorList>
    </citation>
    <scope>NUCLEOTIDE SEQUENCE [LARGE SCALE GENOMIC DNA]</scope>
    <source>
        <strain evidence="4">LaAM-08-1</strain>
    </source>
</reference>
<feature type="region of interest" description="Disordered" evidence="1">
    <location>
        <begin position="421"/>
        <end position="477"/>
    </location>
</feature>
<keyword evidence="2" id="KW-0812">Transmembrane</keyword>
<dbReference type="AlphaFoldDB" id="A0A0C9XPX9"/>
<dbReference type="CDD" id="cd12087">
    <property type="entry name" value="TM_EGFR-like"/>
    <property type="match status" value="1"/>
</dbReference>
<gene>
    <name evidence="3" type="ORF">K443DRAFT_131228</name>
</gene>
<dbReference type="STRING" id="1095629.A0A0C9XPX9"/>
<feature type="transmembrane region" description="Helical" evidence="2">
    <location>
        <begin position="262"/>
        <end position="287"/>
    </location>
</feature>
<dbReference type="OrthoDB" id="2563021at2759"/>
<organism evidence="3 4">
    <name type="scientific">Laccaria amethystina LaAM-08-1</name>
    <dbReference type="NCBI Taxonomy" id="1095629"/>
    <lineage>
        <taxon>Eukaryota</taxon>
        <taxon>Fungi</taxon>
        <taxon>Dikarya</taxon>
        <taxon>Basidiomycota</taxon>
        <taxon>Agaricomycotina</taxon>
        <taxon>Agaricomycetes</taxon>
        <taxon>Agaricomycetidae</taxon>
        <taxon>Agaricales</taxon>
        <taxon>Agaricineae</taxon>
        <taxon>Hydnangiaceae</taxon>
        <taxon>Laccaria</taxon>
    </lineage>
</organism>
<dbReference type="HOGENOM" id="CLU_041803_0_0_1"/>
<evidence type="ECO:0000256" key="2">
    <source>
        <dbReference type="SAM" id="Phobius"/>
    </source>
</evidence>
<feature type="region of interest" description="Disordered" evidence="1">
    <location>
        <begin position="357"/>
        <end position="385"/>
    </location>
</feature>
<reference evidence="3 4" key="1">
    <citation type="submission" date="2014-04" db="EMBL/GenBank/DDBJ databases">
        <authorList>
            <consortium name="DOE Joint Genome Institute"/>
            <person name="Kuo A."/>
            <person name="Kohler A."/>
            <person name="Nagy L.G."/>
            <person name="Floudas D."/>
            <person name="Copeland A."/>
            <person name="Barry K.W."/>
            <person name="Cichocki N."/>
            <person name="Veneault-Fourrey C."/>
            <person name="LaButti K."/>
            <person name="Lindquist E.A."/>
            <person name="Lipzen A."/>
            <person name="Lundell T."/>
            <person name="Morin E."/>
            <person name="Murat C."/>
            <person name="Sun H."/>
            <person name="Tunlid A."/>
            <person name="Henrissat B."/>
            <person name="Grigoriev I.V."/>
            <person name="Hibbett D.S."/>
            <person name="Martin F."/>
            <person name="Nordberg H.P."/>
            <person name="Cantor M.N."/>
            <person name="Hua S.X."/>
        </authorList>
    </citation>
    <scope>NUCLEOTIDE SEQUENCE [LARGE SCALE GENOMIC DNA]</scope>
    <source>
        <strain evidence="3 4">LaAM-08-1</strain>
    </source>
</reference>
<evidence type="ECO:0000256" key="1">
    <source>
        <dbReference type="SAM" id="MobiDB-lite"/>
    </source>
</evidence>
<proteinExistence type="predicted"/>
<evidence type="ECO:0000313" key="3">
    <source>
        <dbReference type="EMBL" id="KIK03664.1"/>
    </source>
</evidence>
<dbReference type="Proteomes" id="UP000054477">
    <property type="component" value="Unassembled WGS sequence"/>
</dbReference>
<keyword evidence="2" id="KW-1133">Transmembrane helix</keyword>
<keyword evidence="2" id="KW-0472">Membrane</keyword>
<dbReference type="EMBL" id="KN838577">
    <property type="protein sequence ID" value="KIK03664.1"/>
    <property type="molecule type" value="Genomic_DNA"/>
</dbReference>
<accession>A0A0C9XPX9</accession>
<name>A0A0C9XPX9_9AGAR</name>
<keyword evidence="4" id="KW-1185">Reference proteome</keyword>